<organism evidence="4 5">
    <name type="scientific">Bacillus thermotolerans</name>
    <name type="common">Quasibacillus thermotolerans</name>
    <dbReference type="NCBI Taxonomy" id="1221996"/>
    <lineage>
        <taxon>Bacteria</taxon>
        <taxon>Bacillati</taxon>
        <taxon>Bacillota</taxon>
        <taxon>Bacilli</taxon>
        <taxon>Bacillales</taxon>
        <taxon>Bacillaceae</taxon>
        <taxon>Bacillus</taxon>
    </lineage>
</organism>
<dbReference type="Gene3D" id="3.55.50.40">
    <property type="match status" value="1"/>
</dbReference>
<keyword evidence="1" id="KW-0175">Coiled coil</keyword>
<gene>
    <name evidence="4" type="ORF">QY95_02571</name>
</gene>
<evidence type="ECO:0000313" key="5">
    <source>
        <dbReference type="Proteomes" id="UP000031563"/>
    </source>
</evidence>
<dbReference type="Proteomes" id="UP000031563">
    <property type="component" value="Unassembled WGS sequence"/>
</dbReference>
<dbReference type="EMBL" id="JWIR02000046">
    <property type="protein sequence ID" value="KKB38573.1"/>
    <property type="molecule type" value="Genomic_DNA"/>
</dbReference>
<evidence type="ECO:0000313" key="4">
    <source>
        <dbReference type="EMBL" id="KKB38573.1"/>
    </source>
</evidence>
<dbReference type="Pfam" id="PF18994">
    <property type="entry name" value="Prophage_tailD1"/>
    <property type="match status" value="1"/>
</dbReference>
<dbReference type="Pfam" id="PF06605">
    <property type="entry name" value="Prophage_tail"/>
    <property type="match status" value="1"/>
</dbReference>
<dbReference type="Gene3D" id="6.20.110.10">
    <property type="match status" value="1"/>
</dbReference>
<accession>A0A0F5HN27</accession>
<feature type="domain" description="Tail spike" evidence="2">
    <location>
        <begin position="90"/>
        <end position="313"/>
    </location>
</feature>
<dbReference type="AlphaFoldDB" id="A0A0F5HN27"/>
<dbReference type="RefSeq" id="WP_039237299.1">
    <property type="nucleotide sequence ID" value="NZ_JWIR02000046.1"/>
</dbReference>
<keyword evidence="5" id="KW-1185">Reference proteome</keyword>
<dbReference type="InterPro" id="IPR010572">
    <property type="entry name" value="Tail_dom"/>
</dbReference>
<sequence length="1076" mass="118567">MLSVTNLNGITEPLTNIQGAEIEEEVNGGFTLSFASFFDNNPGYELLEEESVVELDGHEFTVKHMTEENGWKEIVAEHVYFSLIDSWQPETFGGARTIEELAPFILDGTGWTWEVESGIPAAFVPNFGDDNRLSLSQTACEAFECEVKILPGRHLRYAKEIGQDRDGQLRIGHNIVTLRRTIDTTKLVTVGRGHGANGLKVEWRSPNIAIYGERYGEPIVDERFTVADHLREKVRQETQDVPETTIELTIAEIRKAGYENPIELGDWIWLIDEDKDLIIHVRVAKIKRFPFENKSPVITLSNVEKKASDILTEVRVEIDENMRQHRSRIDQTNERITLEVQRLDGEFIEAYSLIELTAEQIRSEVVEYNKQLENGISDNTSSITQLANEITSRVTMTAFEQGLQKNLNDANTYADQREAAANEYTDGRLVMVDERLTSAESSITQLANSITLKVDQTVYENGILNAQTYAELEAAEAEKNAKAYAETQANNARDAAQDYADGLKASINSDINNVKQSITDLEGTINSSFKDGVIQESEARAIEKYINSLAAEKADLDGRYNTIYSNIELTGASKTDLATAKASYDSAYTTLINSINIAIADGKTNSTEKADVDAKFKSYQTAISILAQRLDEAIDAIAQVKADAAEFDANQYTDSQMTIVNGEISDVSGRITSLNEYIDGSFKDGVISTAEREALSSHIQQLNNEKAGLDSQYTAIYSDTQLTGTEKTSLASAKTAYDTSHASLIDAINTAIVDNTVTTEEKMAVDNAFAFYRTALGTLQQRFEEAVKVIAQAKADAAEDAANSYTNGITSPMVTRITEAESSIIQLSNEISSKVSEDVYLTDQVVLQGNIDDLESTASSLAFRVSSAESEIKQQASQISSKVSYTDFNGNEVMSRINQTATTIKMDAQKIEMTGITEVANQLHIGGRGTWGDKSLIFSNDSGIDSWNSRSMSLVALGGNIHTECNEFRFDSYFPGSAAVLNIGTAADVIWGKHAPPAPSYVASAGNADRLDGYHASYFSVSGHNHDSRYSRIGHSHYGDYVRDYFGQYLDLYIDNATNRLVVRRNGSIVGSVALT</sequence>
<name>A0A0F5HN27_BACTR</name>
<comment type="caution">
    <text evidence="4">The sequence shown here is derived from an EMBL/GenBank/DDBJ whole genome shotgun (WGS) entry which is preliminary data.</text>
</comment>
<feature type="domain" description="Prophage endopeptidase tail N-terminal" evidence="3">
    <location>
        <begin position="5"/>
        <end position="78"/>
    </location>
</feature>
<evidence type="ECO:0000259" key="3">
    <source>
        <dbReference type="Pfam" id="PF18994"/>
    </source>
</evidence>
<dbReference type="OrthoDB" id="2311165at2"/>
<feature type="coiled-coil region" evidence="1">
    <location>
        <begin position="623"/>
        <end position="650"/>
    </location>
</feature>
<evidence type="ECO:0000259" key="2">
    <source>
        <dbReference type="Pfam" id="PF06605"/>
    </source>
</evidence>
<dbReference type="InterPro" id="IPR044051">
    <property type="entry name" value="Prophage_tail_N"/>
</dbReference>
<protein>
    <submittedName>
        <fullName evidence="4">Phage endopeptidase</fullName>
    </submittedName>
</protein>
<reference evidence="4" key="1">
    <citation type="submission" date="2015-02" db="EMBL/GenBank/DDBJ databases">
        <title>Genome Assembly of Bacillaceae bacterium MTCC 8252.</title>
        <authorList>
            <person name="Verma A."/>
            <person name="Khatri I."/>
            <person name="Mual P."/>
            <person name="Subramanian S."/>
            <person name="Krishnamurthi S."/>
        </authorList>
    </citation>
    <scope>NUCLEOTIDE SEQUENCE [LARGE SCALE GENOMIC DNA]</scope>
    <source>
        <strain evidence="4">MTCC 8252</strain>
    </source>
</reference>
<accession>A0A0F5HZD8</accession>
<dbReference type="STRING" id="1221996.QY95_02571"/>
<proteinExistence type="predicted"/>
<evidence type="ECO:0000256" key="1">
    <source>
        <dbReference type="SAM" id="Coils"/>
    </source>
</evidence>